<evidence type="ECO:0000256" key="2">
    <source>
        <dbReference type="ARBA" id="ARBA00021099"/>
    </source>
</evidence>
<proteinExistence type="inferred from homology"/>
<dbReference type="Pfam" id="PF03987">
    <property type="entry name" value="Autophagy_act_C"/>
    <property type="match status" value="1"/>
</dbReference>
<evidence type="ECO:0000256" key="7">
    <source>
        <dbReference type="ARBA" id="ARBA00029833"/>
    </source>
</evidence>
<evidence type="ECO:0000313" key="8">
    <source>
        <dbReference type="EMBL" id="KAL2046092.1"/>
    </source>
</evidence>
<name>A0ABR4AJY7_9LECA</name>
<reference evidence="8 9" key="1">
    <citation type="submission" date="2024-09" db="EMBL/GenBank/DDBJ databases">
        <title>Rethinking Asexuality: The Enigmatic Case of Functional Sexual Genes in Lepraria (Stereocaulaceae).</title>
        <authorList>
            <person name="Doellman M."/>
            <person name="Sun Y."/>
            <person name="Barcenas-Pena A."/>
            <person name="Lumbsch H.T."/>
            <person name="Grewe F."/>
        </authorList>
    </citation>
    <scope>NUCLEOTIDE SEQUENCE [LARGE SCALE GENOMIC DNA]</scope>
    <source>
        <strain evidence="8 9">Mercado 3170</strain>
    </source>
</reference>
<evidence type="ECO:0000256" key="3">
    <source>
        <dbReference type="ARBA" id="ARBA00022679"/>
    </source>
</evidence>
<keyword evidence="3" id="KW-0808">Transferase</keyword>
<evidence type="ECO:0000256" key="5">
    <source>
        <dbReference type="ARBA" id="ARBA00022927"/>
    </source>
</evidence>
<protein>
    <recommendedName>
        <fullName evidence="2">Ubiquitin-like-conjugating enzyme ATG10</fullName>
    </recommendedName>
    <alternativeName>
        <fullName evidence="7">Autophagy-related protein 10</fullName>
    </alternativeName>
</protein>
<keyword evidence="9" id="KW-1185">Reference proteome</keyword>
<accession>A0ABR4AJY7</accession>
<dbReference type="Proteomes" id="UP001590950">
    <property type="component" value="Unassembled WGS sequence"/>
</dbReference>
<evidence type="ECO:0000256" key="4">
    <source>
        <dbReference type="ARBA" id="ARBA00022786"/>
    </source>
</evidence>
<keyword evidence="6" id="KW-0072">Autophagy</keyword>
<dbReference type="PANTHER" id="PTHR14957:SF1">
    <property type="entry name" value="UBIQUITIN-LIKE-CONJUGATING ENZYME ATG10"/>
    <property type="match status" value="1"/>
</dbReference>
<comment type="similarity">
    <text evidence="1">Belongs to the ATG10 family.</text>
</comment>
<organism evidence="8 9">
    <name type="scientific">Stereocaulon virgatum</name>
    <dbReference type="NCBI Taxonomy" id="373712"/>
    <lineage>
        <taxon>Eukaryota</taxon>
        <taxon>Fungi</taxon>
        <taxon>Dikarya</taxon>
        <taxon>Ascomycota</taxon>
        <taxon>Pezizomycotina</taxon>
        <taxon>Lecanoromycetes</taxon>
        <taxon>OSLEUM clade</taxon>
        <taxon>Lecanoromycetidae</taxon>
        <taxon>Lecanorales</taxon>
        <taxon>Lecanorineae</taxon>
        <taxon>Stereocaulaceae</taxon>
        <taxon>Stereocaulon</taxon>
    </lineage>
</organism>
<dbReference type="Gene3D" id="3.30.1460.50">
    <property type="match status" value="1"/>
</dbReference>
<evidence type="ECO:0000256" key="1">
    <source>
        <dbReference type="ARBA" id="ARBA00005696"/>
    </source>
</evidence>
<evidence type="ECO:0000256" key="6">
    <source>
        <dbReference type="ARBA" id="ARBA00023006"/>
    </source>
</evidence>
<comment type="caution">
    <text evidence="8">The sequence shown here is derived from an EMBL/GenBank/DDBJ whole genome shotgun (WGS) entry which is preliminary data.</text>
</comment>
<gene>
    <name evidence="8" type="ORF">N7G274_001539</name>
</gene>
<dbReference type="PANTHER" id="PTHR14957">
    <property type="entry name" value="UBIQUITIN-LIKE-CONJUGATING ENZYME ATG10"/>
    <property type="match status" value="1"/>
</dbReference>
<keyword evidence="4" id="KW-0833">Ubl conjugation pathway</keyword>
<dbReference type="InterPro" id="IPR007135">
    <property type="entry name" value="Atg3/Atg10"/>
</dbReference>
<dbReference type="EMBL" id="JBEFKJ010000004">
    <property type="protein sequence ID" value="KAL2046092.1"/>
    <property type="molecule type" value="Genomic_DNA"/>
</dbReference>
<keyword evidence="5" id="KW-0653">Protein transport</keyword>
<evidence type="ECO:0000313" key="9">
    <source>
        <dbReference type="Proteomes" id="UP001590950"/>
    </source>
</evidence>
<sequence length="241" mass="26629">MFSQQEHCGFITEQKFDEACQRLAQLAIGTNLPDSRVEIRRDEGHRYLIISRPLQLDHLRQPSARLAISGSGEETPDISVDRSNVEDEDVAAVHHSSASQASSSVRYHILYSISYQVPVLYFFLHGLPTLKARNVDTVYHALVPQHLQDEAKAVGVMGGIGMTNHPINGIPCFWVHPCNTAEAMKDMLKGIEREVSPAEYLMIWFGKVGASVGLSLPIEMISGTNAGGSKTYDLGEPRDEI</sequence>
<keyword evidence="5" id="KW-0813">Transport</keyword>